<dbReference type="EMBL" id="AP017313">
    <property type="protein sequence ID" value="BAU55661.1"/>
    <property type="molecule type" value="Genomic_DNA"/>
</dbReference>
<organism evidence="1 2">
    <name type="scientific">Mucilaginibacter gotjawali</name>
    <dbReference type="NCBI Taxonomy" id="1550579"/>
    <lineage>
        <taxon>Bacteria</taxon>
        <taxon>Pseudomonadati</taxon>
        <taxon>Bacteroidota</taxon>
        <taxon>Sphingobacteriia</taxon>
        <taxon>Sphingobacteriales</taxon>
        <taxon>Sphingobacteriaceae</taxon>
        <taxon>Mucilaginibacter</taxon>
    </lineage>
</organism>
<accession>A0A120MYR1</accession>
<gene>
    <name evidence="1" type="ORF">MgSA37_03852</name>
</gene>
<name>A0A120MYR1_9SPHI</name>
<evidence type="ECO:0000313" key="2">
    <source>
        <dbReference type="Proteomes" id="UP000218263"/>
    </source>
</evidence>
<reference evidence="1 2" key="1">
    <citation type="submission" date="2015-12" db="EMBL/GenBank/DDBJ databases">
        <title>Genome sequence of Mucilaginibacter gotjawali.</title>
        <authorList>
            <person name="Lee J.S."/>
            <person name="Lee K.C."/>
            <person name="Kim K.K."/>
            <person name="Lee B.W."/>
        </authorList>
    </citation>
    <scope>NUCLEOTIDE SEQUENCE [LARGE SCALE GENOMIC DNA]</scope>
    <source>
        <strain evidence="1 2">SA3-7</strain>
    </source>
</reference>
<proteinExistence type="predicted"/>
<dbReference type="AlphaFoldDB" id="A0A120MYR1"/>
<dbReference type="Proteomes" id="UP000218263">
    <property type="component" value="Chromosome"/>
</dbReference>
<sequence length="43" mass="5241">MREMFEMSRKKYMSHKDIAQELGLSEDDRRQVIIESVYVQLCF</sequence>
<keyword evidence="2" id="KW-1185">Reference proteome</keyword>
<dbReference type="KEGG" id="mgot:MgSA37_03852"/>
<protein>
    <submittedName>
        <fullName evidence="1">Uncharacterized protein</fullName>
    </submittedName>
</protein>
<evidence type="ECO:0000313" key="1">
    <source>
        <dbReference type="EMBL" id="BAU55661.1"/>
    </source>
</evidence>